<organism evidence="7 8">
    <name type="scientific">Candidatus Vogelbacteria bacterium CG10_big_fil_rev_8_21_14_0_10_49_38</name>
    <dbReference type="NCBI Taxonomy" id="1975043"/>
    <lineage>
        <taxon>Bacteria</taxon>
        <taxon>Candidatus Vogeliibacteriota</taxon>
    </lineage>
</organism>
<keyword evidence="6" id="KW-0961">Cell wall biogenesis/degradation</keyword>
<dbReference type="GO" id="GO:0008360">
    <property type="term" value="P:regulation of cell shape"/>
    <property type="evidence" value="ECO:0007669"/>
    <property type="project" value="UniProtKB-KW"/>
</dbReference>
<comment type="similarity">
    <text evidence="1">Belongs to the FemABX family.</text>
</comment>
<evidence type="ECO:0000256" key="4">
    <source>
        <dbReference type="ARBA" id="ARBA00022984"/>
    </source>
</evidence>
<evidence type="ECO:0000313" key="8">
    <source>
        <dbReference type="Proteomes" id="UP000230431"/>
    </source>
</evidence>
<protein>
    <recommendedName>
        <fullName evidence="9">BioF2-like acetyltransferase domain-containing protein</fullName>
    </recommendedName>
</protein>
<keyword evidence="5" id="KW-0012">Acyltransferase</keyword>
<dbReference type="InterPro" id="IPR050644">
    <property type="entry name" value="PG_Glycine_Bridge_Synth"/>
</dbReference>
<dbReference type="EMBL" id="PCYK01000008">
    <property type="protein sequence ID" value="PIR46153.1"/>
    <property type="molecule type" value="Genomic_DNA"/>
</dbReference>
<dbReference type="GO" id="GO:0009252">
    <property type="term" value="P:peptidoglycan biosynthetic process"/>
    <property type="evidence" value="ECO:0007669"/>
    <property type="project" value="UniProtKB-KW"/>
</dbReference>
<evidence type="ECO:0000313" key="7">
    <source>
        <dbReference type="EMBL" id="PIR46153.1"/>
    </source>
</evidence>
<dbReference type="InterPro" id="IPR003447">
    <property type="entry name" value="FEMABX"/>
</dbReference>
<evidence type="ECO:0000256" key="5">
    <source>
        <dbReference type="ARBA" id="ARBA00023315"/>
    </source>
</evidence>
<keyword evidence="4" id="KW-0573">Peptidoglycan synthesis</keyword>
<keyword evidence="3" id="KW-0133">Cell shape</keyword>
<evidence type="ECO:0008006" key="9">
    <source>
        <dbReference type="Google" id="ProtNLM"/>
    </source>
</evidence>
<gene>
    <name evidence="7" type="ORF">COV08_01185</name>
</gene>
<evidence type="ECO:0000256" key="1">
    <source>
        <dbReference type="ARBA" id="ARBA00009943"/>
    </source>
</evidence>
<evidence type="ECO:0000256" key="3">
    <source>
        <dbReference type="ARBA" id="ARBA00022960"/>
    </source>
</evidence>
<sequence>MEIIPAESSDQARWNQFVADHYPPAGAFMQTWEWGEFQAKLGRPVYRYLVRAGTEWRAVVTLIEHKLILGFSYGYAPRGPVIAGDCLEEEPLLEIFKTIRTFIIKHHPHWLFARLEPPINKLESVFRHHNFYLPKYYVQPRFNHLIDLSPTETEILARFHASTRSNVNRAERRGVSVRIENHRQRQNCYEDFLSLSADTVKRNDGRQIYPGETYFRSLFEILPASSEASTQAPALSLLTLYGYHENRLAAIHFVFGFGETATYIYGASSTDHLSSKITTYLHWQAMKQAKRYGFKYYDLGAVDERRWPTLTEFKRQFRGQETAYLGNIDIPLNPRLYKWYNRFRRWRHH</sequence>
<dbReference type="InterPro" id="IPR016181">
    <property type="entry name" value="Acyl_CoA_acyltransferase"/>
</dbReference>
<dbReference type="SUPFAM" id="SSF55729">
    <property type="entry name" value="Acyl-CoA N-acyltransferases (Nat)"/>
    <property type="match status" value="2"/>
</dbReference>
<reference evidence="7 8" key="1">
    <citation type="submission" date="2017-09" db="EMBL/GenBank/DDBJ databases">
        <title>Depth-based differentiation of microbial function through sediment-hosted aquifers and enrichment of novel symbionts in the deep terrestrial subsurface.</title>
        <authorList>
            <person name="Probst A.J."/>
            <person name="Ladd B."/>
            <person name="Jarett J.K."/>
            <person name="Geller-Mcgrath D.E."/>
            <person name="Sieber C.M."/>
            <person name="Emerson J.B."/>
            <person name="Anantharaman K."/>
            <person name="Thomas B.C."/>
            <person name="Malmstrom R."/>
            <person name="Stieglmeier M."/>
            <person name="Klingl A."/>
            <person name="Woyke T."/>
            <person name="Ryan C.M."/>
            <person name="Banfield J.F."/>
        </authorList>
    </citation>
    <scope>NUCLEOTIDE SEQUENCE [LARGE SCALE GENOMIC DNA]</scope>
    <source>
        <strain evidence="7">CG10_big_fil_rev_8_21_14_0_10_49_38</strain>
    </source>
</reference>
<dbReference type="Pfam" id="PF02388">
    <property type="entry name" value="FemAB"/>
    <property type="match status" value="2"/>
</dbReference>
<comment type="caution">
    <text evidence="7">The sequence shown here is derived from an EMBL/GenBank/DDBJ whole genome shotgun (WGS) entry which is preliminary data.</text>
</comment>
<evidence type="ECO:0000256" key="2">
    <source>
        <dbReference type="ARBA" id="ARBA00022679"/>
    </source>
</evidence>
<dbReference type="AlphaFoldDB" id="A0A2H0RI35"/>
<dbReference type="PROSITE" id="PS51191">
    <property type="entry name" value="FEMABX"/>
    <property type="match status" value="1"/>
</dbReference>
<dbReference type="Proteomes" id="UP000230431">
    <property type="component" value="Unassembled WGS sequence"/>
</dbReference>
<dbReference type="PANTHER" id="PTHR36174">
    <property type="entry name" value="LIPID II:GLYCINE GLYCYLTRANSFERASE"/>
    <property type="match status" value="1"/>
</dbReference>
<dbReference type="GO" id="GO:0016755">
    <property type="term" value="F:aminoacyltransferase activity"/>
    <property type="evidence" value="ECO:0007669"/>
    <property type="project" value="InterPro"/>
</dbReference>
<dbReference type="Gene3D" id="3.40.630.30">
    <property type="match status" value="2"/>
</dbReference>
<accession>A0A2H0RI35</accession>
<proteinExistence type="inferred from homology"/>
<dbReference type="GO" id="GO:0071555">
    <property type="term" value="P:cell wall organization"/>
    <property type="evidence" value="ECO:0007669"/>
    <property type="project" value="UniProtKB-KW"/>
</dbReference>
<keyword evidence="2" id="KW-0808">Transferase</keyword>
<evidence type="ECO:0000256" key="6">
    <source>
        <dbReference type="ARBA" id="ARBA00023316"/>
    </source>
</evidence>
<name>A0A2H0RI35_9BACT</name>
<dbReference type="PANTHER" id="PTHR36174:SF1">
    <property type="entry name" value="LIPID II:GLYCINE GLYCYLTRANSFERASE"/>
    <property type="match status" value="1"/>
</dbReference>